<feature type="transmembrane region" description="Helical" evidence="10">
    <location>
        <begin position="42"/>
        <end position="60"/>
    </location>
</feature>
<sequence length="238" mass="26312">MSVSEDKISVYSVADLKNTSDDALPAYLNSLSFAQSHTLTDIRLALGYSAFFVCAATFYWDYTWGFDNTKQYTLIAVIIYTLLNSALTYWIWGVESGTVYAGKHKKTGEKIQIRSKTYKHVPNYHLTITTTSRDGKSTTKHLCKAFKGWFDVQGHFIAKPFQQMLAGSVDVIGRADPKNAKAANEGKPEKKPKVEDNRSMDDKWASLLAESSGTREQDSSAASTATPGKGGKKRGKKA</sequence>
<evidence type="ECO:0000256" key="5">
    <source>
        <dbReference type="ARBA" id="ARBA00022824"/>
    </source>
</evidence>
<dbReference type="GO" id="GO:0006465">
    <property type="term" value="P:signal peptide processing"/>
    <property type="evidence" value="ECO:0007669"/>
    <property type="project" value="InterPro"/>
</dbReference>
<dbReference type="PANTHER" id="PTHR13085">
    <property type="entry name" value="MICROSOMAL SIGNAL PEPTIDASE 25 KDA SUBUNIT"/>
    <property type="match status" value="1"/>
</dbReference>
<accession>A0A370TS83</accession>
<keyword evidence="4 10" id="KW-0812">Transmembrane</keyword>
<comment type="function">
    <text evidence="8">Component of the signal peptidase complex (SPC) which catalyzes the cleavage of N-terminal signal sequences from nascent proteins as they are translocated into the lumen of the endoplasmic reticulum. Enhances the enzymatic activity of SPC and facilitates the interactions between different components of the translocation site.</text>
</comment>
<keyword evidence="6 10" id="KW-1133">Transmembrane helix</keyword>
<dbReference type="InterPro" id="IPR009582">
    <property type="entry name" value="Spc2/SPCS2"/>
</dbReference>
<dbReference type="RefSeq" id="XP_031871036.1">
    <property type="nucleotide sequence ID" value="XM_032011343.1"/>
</dbReference>
<comment type="caution">
    <text evidence="11">The sequence shown here is derived from an EMBL/GenBank/DDBJ whole genome shotgun (WGS) entry which is preliminary data.</text>
</comment>
<dbReference type="AlphaFoldDB" id="A0A370TS83"/>
<feature type="region of interest" description="Disordered" evidence="9">
    <location>
        <begin position="178"/>
        <end position="238"/>
    </location>
</feature>
<evidence type="ECO:0000256" key="4">
    <source>
        <dbReference type="ARBA" id="ARBA00022692"/>
    </source>
</evidence>
<evidence type="ECO:0000256" key="2">
    <source>
        <dbReference type="ARBA" id="ARBA00007324"/>
    </source>
</evidence>
<keyword evidence="12" id="KW-1185">Reference proteome</keyword>
<organism evidence="11 12">
    <name type="scientific">Venustampulla echinocandica</name>
    <dbReference type="NCBI Taxonomy" id="2656787"/>
    <lineage>
        <taxon>Eukaryota</taxon>
        <taxon>Fungi</taxon>
        <taxon>Dikarya</taxon>
        <taxon>Ascomycota</taxon>
        <taxon>Pezizomycotina</taxon>
        <taxon>Leotiomycetes</taxon>
        <taxon>Helotiales</taxon>
        <taxon>Pleuroascaceae</taxon>
        <taxon>Venustampulla</taxon>
    </lineage>
</organism>
<dbReference type="STRING" id="2656787.A0A370TS83"/>
<gene>
    <name evidence="11" type="ORF">BP5553_02720</name>
</gene>
<comment type="subcellular location">
    <subcellularLocation>
        <location evidence="1">Endoplasmic reticulum membrane</location>
        <topology evidence="1">Multi-pass membrane protein</topology>
    </subcellularLocation>
</comment>
<name>A0A370TS83_9HELO</name>
<proteinExistence type="inferred from homology"/>
<evidence type="ECO:0000256" key="3">
    <source>
        <dbReference type="ARBA" id="ARBA00017057"/>
    </source>
</evidence>
<comment type="similarity">
    <text evidence="2">Belongs to the SPCS2 family.</text>
</comment>
<dbReference type="GO" id="GO:0005787">
    <property type="term" value="C:signal peptidase complex"/>
    <property type="evidence" value="ECO:0007669"/>
    <property type="project" value="InterPro"/>
</dbReference>
<dbReference type="GeneID" id="43595569"/>
<evidence type="ECO:0000256" key="1">
    <source>
        <dbReference type="ARBA" id="ARBA00004477"/>
    </source>
</evidence>
<reference evidence="11 12" key="1">
    <citation type="journal article" date="2018" name="IMA Fungus">
        <title>IMA Genome-F 9: Draft genome sequence of Annulohypoxylon stygium, Aspergillus mulundensis, Berkeleyomyces basicola (syn. Thielaviopsis basicola), Ceratocystis smalleyi, two Cercospora beticola strains, Coleophoma cylindrospora, Fusarium fracticaudum, Phialophora cf. hyalina, and Morchella septimelata.</title>
        <authorList>
            <person name="Wingfield B.D."/>
            <person name="Bills G.F."/>
            <person name="Dong Y."/>
            <person name="Huang W."/>
            <person name="Nel W.J."/>
            <person name="Swalarsk-Parry B.S."/>
            <person name="Vaghefi N."/>
            <person name="Wilken P.M."/>
            <person name="An Z."/>
            <person name="de Beer Z.W."/>
            <person name="De Vos L."/>
            <person name="Chen L."/>
            <person name="Duong T.A."/>
            <person name="Gao Y."/>
            <person name="Hammerbacher A."/>
            <person name="Kikkert J.R."/>
            <person name="Li Y."/>
            <person name="Li H."/>
            <person name="Li K."/>
            <person name="Li Q."/>
            <person name="Liu X."/>
            <person name="Ma X."/>
            <person name="Naidoo K."/>
            <person name="Pethybridge S.J."/>
            <person name="Sun J."/>
            <person name="Steenkamp E.T."/>
            <person name="van der Nest M.A."/>
            <person name="van Wyk S."/>
            <person name="Wingfield M.J."/>
            <person name="Xiong C."/>
            <person name="Yue Q."/>
            <person name="Zhang X."/>
        </authorList>
    </citation>
    <scope>NUCLEOTIDE SEQUENCE [LARGE SCALE GENOMIC DNA]</scope>
    <source>
        <strain evidence="11 12">BP 5553</strain>
    </source>
</reference>
<keyword evidence="5" id="KW-0256">Endoplasmic reticulum</keyword>
<dbReference type="Proteomes" id="UP000254866">
    <property type="component" value="Unassembled WGS sequence"/>
</dbReference>
<evidence type="ECO:0000256" key="7">
    <source>
        <dbReference type="ARBA" id="ARBA00023136"/>
    </source>
</evidence>
<evidence type="ECO:0000256" key="8">
    <source>
        <dbReference type="ARBA" id="ARBA00045608"/>
    </source>
</evidence>
<evidence type="ECO:0000256" key="6">
    <source>
        <dbReference type="ARBA" id="ARBA00022989"/>
    </source>
</evidence>
<dbReference type="PANTHER" id="PTHR13085:SF0">
    <property type="entry name" value="SIGNAL PEPTIDASE COMPLEX SUBUNIT 2"/>
    <property type="match status" value="1"/>
</dbReference>
<feature type="transmembrane region" description="Helical" evidence="10">
    <location>
        <begin position="72"/>
        <end position="92"/>
    </location>
</feature>
<keyword evidence="7 10" id="KW-0472">Membrane</keyword>
<dbReference type="EMBL" id="NPIC01000002">
    <property type="protein sequence ID" value="RDL38380.1"/>
    <property type="molecule type" value="Genomic_DNA"/>
</dbReference>
<dbReference type="GO" id="GO:0045047">
    <property type="term" value="P:protein targeting to ER"/>
    <property type="evidence" value="ECO:0007669"/>
    <property type="project" value="TreeGrafter"/>
</dbReference>
<dbReference type="OrthoDB" id="29558at2759"/>
<evidence type="ECO:0000313" key="11">
    <source>
        <dbReference type="EMBL" id="RDL38380.1"/>
    </source>
</evidence>
<evidence type="ECO:0000256" key="10">
    <source>
        <dbReference type="SAM" id="Phobius"/>
    </source>
</evidence>
<feature type="compositionally biased region" description="Basic and acidic residues" evidence="9">
    <location>
        <begin position="178"/>
        <end position="204"/>
    </location>
</feature>
<protein>
    <recommendedName>
        <fullName evidence="3">Signal peptidase complex subunit 2</fullName>
    </recommendedName>
</protein>
<evidence type="ECO:0000313" key="12">
    <source>
        <dbReference type="Proteomes" id="UP000254866"/>
    </source>
</evidence>
<dbReference type="Pfam" id="PF06703">
    <property type="entry name" value="SPC25"/>
    <property type="match status" value="1"/>
</dbReference>
<evidence type="ECO:0000256" key="9">
    <source>
        <dbReference type="SAM" id="MobiDB-lite"/>
    </source>
</evidence>